<dbReference type="CDD" id="cd22231">
    <property type="entry name" value="RHH_NikR_HicB-like"/>
    <property type="match status" value="1"/>
</dbReference>
<accession>A0A3P3VJX5</accession>
<evidence type="ECO:0000256" key="3">
    <source>
        <dbReference type="ARBA" id="ARBA00022723"/>
    </source>
</evidence>
<dbReference type="SUPFAM" id="SSF47598">
    <property type="entry name" value="Ribbon-helix-helix"/>
    <property type="match status" value="1"/>
</dbReference>
<dbReference type="InterPro" id="IPR022988">
    <property type="entry name" value="Ni_resp_reg_NikR"/>
</dbReference>
<dbReference type="NCBIfam" id="NF003381">
    <property type="entry name" value="PRK04460.1"/>
    <property type="match status" value="1"/>
</dbReference>
<protein>
    <recommendedName>
        <fullName evidence="7">Putative nickel-responsive regulator</fullName>
    </recommendedName>
</protein>
<gene>
    <name evidence="11" type="primary">nikR</name>
    <name evidence="11" type="ORF">D0544_14400</name>
</gene>
<dbReference type="EMBL" id="QWEZ01000002">
    <property type="protein sequence ID" value="RRJ83031.1"/>
    <property type="molecule type" value="Genomic_DNA"/>
</dbReference>
<dbReference type="Pfam" id="PF01402">
    <property type="entry name" value="RHH_1"/>
    <property type="match status" value="1"/>
</dbReference>
<dbReference type="Gene3D" id="3.30.70.1150">
    <property type="entry name" value="ACT-like. Chain A, domain 2"/>
    <property type="match status" value="1"/>
</dbReference>
<dbReference type="PANTHER" id="PTHR34719:SF2">
    <property type="entry name" value="NICKEL-RESPONSIVE REGULATOR"/>
    <property type="match status" value="1"/>
</dbReference>
<dbReference type="Pfam" id="PF08753">
    <property type="entry name" value="NikR_C"/>
    <property type="match status" value="1"/>
</dbReference>
<dbReference type="InterPro" id="IPR045865">
    <property type="entry name" value="ACT-like_dom_sf"/>
</dbReference>
<evidence type="ECO:0000256" key="1">
    <source>
        <dbReference type="ARBA" id="ARBA00008478"/>
    </source>
</evidence>
<dbReference type="RefSeq" id="WP_125017320.1">
    <property type="nucleotide sequence ID" value="NZ_QWEZ01000002.1"/>
</dbReference>
<keyword evidence="4 7" id="KW-0805">Transcription regulation</keyword>
<keyword evidence="12" id="KW-1185">Reference proteome</keyword>
<feature type="compositionally biased region" description="Basic residues" evidence="8">
    <location>
        <begin position="138"/>
        <end position="155"/>
    </location>
</feature>
<sequence length="155" mass="18142">MERISISLEEELVAQFEHYLKQRGYRNRSEAIRDLIRDRLEEERIAERRSSHCVGTLSYVFNHEERELARRLTHAQHHHHDVAISTLHVHLDHDNCLETVVVNGPTEQVEAFANRIITEPGVRHGKLNLIPVEEQKQHHTHGHGAHSHRHSRPQT</sequence>
<feature type="domain" description="Transcription factor NikR nickel binding C-terminal" evidence="10">
    <location>
        <begin position="54"/>
        <end position="130"/>
    </location>
</feature>
<evidence type="ECO:0000259" key="10">
    <source>
        <dbReference type="Pfam" id="PF08753"/>
    </source>
</evidence>
<keyword evidence="6 7" id="KW-0804">Transcription</keyword>
<reference evidence="11 12" key="1">
    <citation type="submission" date="2018-08" db="EMBL/GenBank/DDBJ databases">
        <authorList>
            <person name="Khan S.A."/>
        </authorList>
    </citation>
    <scope>NUCLEOTIDE SEQUENCE [LARGE SCALE GENOMIC DNA]</scope>
    <source>
        <strain evidence="11 12">GTF-13</strain>
    </source>
</reference>
<evidence type="ECO:0000256" key="4">
    <source>
        <dbReference type="ARBA" id="ARBA00023015"/>
    </source>
</evidence>
<feature type="binding site" evidence="7">
    <location>
        <position position="88"/>
    </location>
    <ligand>
        <name>Ni(2+)</name>
        <dbReference type="ChEBI" id="CHEBI:49786"/>
    </ligand>
</feature>
<comment type="caution">
    <text evidence="11">The sequence shown here is derived from an EMBL/GenBank/DDBJ whole genome shotgun (WGS) entry which is preliminary data.</text>
</comment>
<evidence type="ECO:0000256" key="7">
    <source>
        <dbReference type="HAMAP-Rule" id="MF_00476"/>
    </source>
</evidence>
<comment type="function">
    <text evidence="7">Transcriptional regulator.</text>
</comment>
<feature type="binding site" evidence="7">
    <location>
        <position position="96"/>
    </location>
    <ligand>
        <name>Ni(2+)</name>
        <dbReference type="ChEBI" id="CHEBI:49786"/>
    </ligand>
</feature>
<keyword evidence="2 7" id="KW-0533">Nickel</keyword>
<feature type="binding site" evidence="7">
    <location>
        <position position="77"/>
    </location>
    <ligand>
        <name>Ni(2+)</name>
        <dbReference type="ChEBI" id="CHEBI:49786"/>
    </ligand>
</feature>
<dbReference type="AlphaFoldDB" id="A0A3P3VJX5"/>
<evidence type="ECO:0000256" key="6">
    <source>
        <dbReference type="ARBA" id="ARBA00023163"/>
    </source>
</evidence>
<reference evidence="11 12" key="2">
    <citation type="submission" date="2018-12" db="EMBL/GenBank/DDBJ databases">
        <title>Simiduia agarivorans gen. nov., sp. nov., a marine, agarolytic bacterium isolated from shallow coastal water from Keelung, Taiwan.</title>
        <authorList>
            <person name="Shieh W.Y."/>
        </authorList>
    </citation>
    <scope>NUCLEOTIDE SEQUENCE [LARGE SCALE GENOMIC DNA]</scope>
    <source>
        <strain evidence="11 12">GTF-13</strain>
    </source>
</reference>
<keyword evidence="5 7" id="KW-0238">DNA-binding</keyword>
<dbReference type="GO" id="GO:0010045">
    <property type="term" value="P:response to nickel cation"/>
    <property type="evidence" value="ECO:0007669"/>
    <property type="project" value="InterPro"/>
</dbReference>
<dbReference type="InterPro" id="IPR027271">
    <property type="entry name" value="Acetolactate_synth/TF_NikR_C"/>
</dbReference>
<dbReference type="InterPro" id="IPR002145">
    <property type="entry name" value="CopG"/>
</dbReference>
<dbReference type="PANTHER" id="PTHR34719">
    <property type="entry name" value="NICKEL-RESPONSIVE REGULATOR"/>
    <property type="match status" value="1"/>
</dbReference>
<name>A0A3P3VJX5_9GAMM</name>
<dbReference type="Gene3D" id="1.10.1220.10">
    <property type="entry name" value="Met repressor-like"/>
    <property type="match status" value="1"/>
</dbReference>
<dbReference type="NCBIfam" id="NF002169">
    <property type="entry name" value="PRK01002.1"/>
    <property type="match status" value="1"/>
</dbReference>
<dbReference type="NCBIfam" id="NF002815">
    <property type="entry name" value="PRK02967.1"/>
    <property type="match status" value="1"/>
</dbReference>
<evidence type="ECO:0000313" key="11">
    <source>
        <dbReference type="EMBL" id="RRJ83031.1"/>
    </source>
</evidence>
<feature type="domain" description="Ribbon-helix-helix protein CopG" evidence="9">
    <location>
        <begin position="2"/>
        <end position="43"/>
    </location>
</feature>
<evidence type="ECO:0000259" key="9">
    <source>
        <dbReference type="Pfam" id="PF01402"/>
    </source>
</evidence>
<comment type="cofactor">
    <cofactor evidence="7">
        <name>Ni(2+)</name>
        <dbReference type="ChEBI" id="CHEBI:49786"/>
    </cofactor>
    <text evidence="7">Binds 1 nickel ion per subunit.</text>
</comment>
<dbReference type="GO" id="GO:0003700">
    <property type="term" value="F:DNA-binding transcription factor activity"/>
    <property type="evidence" value="ECO:0007669"/>
    <property type="project" value="UniProtKB-UniRule"/>
</dbReference>
<feature type="binding site" evidence="7">
    <location>
        <position position="90"/>
    </location>
    <ligand>
        <name>Ni(2+)</name>
        <dbReference type="ChEBI" id="CHEBI:49786"/>
    </ligand>
</feature>
<dbReference type="GO" id="GO:0003677">
    <property type="term" value="F:DNA binding"/>
    <property type="evidence" value="ECO:0007669"/>
    <property type="project" value="UniProtKB-KW"/>
</dbReference>
<evidence type="ECO:0000256" key="8">
    <source>
        <dbReference type="SAM" id="MobiDB-lite"/>
    </source>
</evidence>
<keyword evidence="3 7" id="KW-0479">Metal-binding</keyword>
<dbReference type="SUPFAM" id="SSF55021">
    <property type="entry name" value="ACT-like"/>
    <property type="match status" value="1"/>
</dbReference>
<evidence type="ECO:0000256" key="2">
    <source>
        <dbReference type="ARBA" id="ARBA00022596"/>
    </source>
</evidence>
<dbReference type="InterPro" id="IPR013321">
    <property type="entry name" value="Arc_rbn_hlx_hlx"/>
</dbReference>
<comment type="similarity">
    <text evidence="1 7">Belongs to the transcriptional regulatory CopG/NikR family.</text>
</comment>
<dbReference type="Proteomes" id="UP000280792">
    <property type="component" value="Unassembled WGS sequence"/>
</dbReference>
<evidence type="ECO:0000313" key="12">
    <source>
        <dbReference type="Proteomes" id="UP000280792"/>
    </source>
</evidence>
<feature type="region of interest" description="Disordered" evidence="8">
    <location>
        <begin position="135"/>
        <end position="155"/>
    </location>
</feature>
<dbReference type="InterPro" id="IPR010985">
    <property type="entry name" value="Ribbon_hlx_hlx"/>
</dbReference>
<evidence type="ECO:0000256" key="5">
    <source>
        <dbReference type="ARBA" id="ARBA00023125"/>
    </source>
</evidence>
<dbReference type="HAMAP" id="MF_00476">
    <property type="entry name" value="NikR"/>
    <property type="match status" value="1"/>
</dbReference>
<proteinExistence type="inferred from homology"/>
<dbReference type="GO" id="GO:0016151">
    <property type="term" value="F:nickel cation binding"/>
    <property type="evidence" value="ECO:0007669"/>
    <property type="project" value="UniProtKB-UniRule"/>
</dbReference>
<organism evidence="11 12">
    <name type="scientific">Aestuariirhabdus litorea</name>
    <dbReference type="NCBI Taxonomy" id="2528527"/>
    <lineage>
        <taxon>Bacteria</taxon>
        <taxon>Pseudomonadati</taxon>
        <taxon>Pseudomonadota</taxon>
        <taxon>Gammaproteobacteria</taxon>
        <taxon>Oceanospirillales</taxon>
        <taxon>Aestuariirhabdaceae</taxon>
        <taxon>Aestuariirhabdus</taxon>
    </lineage>
</organism>
<dbReference type="InterPro" id="IPR014864">
    <property type="entry name" value="TF_NikR_Ni-bd_C"/>
</dbReference>
<dbReference type="InterPro" id="IPR050192">
    <property type="entry name" value="CopG/NikR_regulator"/>
</dbReference>